<organism evidence="2 3">
    <name type="scientific">Dolichospermum circinale CS-537/01</name>
    <dbReference type="NCBI Taxonomy" id="3021739"/>
    <lineage>
        <taxon>Bacteria</taxon>
        <taxon>Bacillati</taxon>
        <taxon>Cyanobacteriota</taxon>
        <taxon>Cyanophyceae</taxon>
        <taxon>Nostocales</taxon>
        <taxon>Aphanizomenonaceae</taxon>
        <taxon>Dolichospermum</taxon>
        <taxon>Dolichospermum circinale</taxon>
    </lineage>
</organism>
<dbReference type="Pfam" id="PF05685">
    <property type="entry name" value="Uma2"/>
    <property type="match status" value="1"/>
</dbReference>
<keyword evidence="2" id="KW-0378">Hydrolase</keyword>
<dbReference type="SUPFAM" id="SSF52980">
    <property type="entry name" value="Restriction endonuclease-like"/>
    <property type="match status" value="1"/>
</dbReference>
<evidence type="ECO:0000259" key="1">
    <source>
        <dbReference type="Pfam" id="PF05685"/>
    </source>
</evidence>
<dbReference type="GO" id="GO:0004519">
    <property type="term" value="F:endonuclease activity"/>
    <property type="evidence" value="ECO:0007669"/>
    <property type="project" value="UniProtKB-KW"/>
</dbReference>
<dbReference type="PANTHER" id="PTHR34107:SF2">
    <property type="entry name" value="SLL0888 PROTEIN"/>
    <property type="match status" value="1"/>
</dbReference>
<name>A0ABT5A1W9_9CYAN</name>
<dbReference type="InterPro" id="IPR008538">
    <property type="entry name" value="Uma2"/>
</dbReference>
<comment type="caution">
    <text evidence="2">The sequence shown here is derived from an EMBL/GenBank/DDBJ whole genome shotgun (WGS) entry which is preliminary data.</text>
</comment>
<dbReference type="EMBL" id="JAQMTU010000029">
    <property type="protein sequence ID" value="MDB9485915.1"/>
    <property type="molecule type" value="Genomic_DNA"/>
</dbReference>
<keyword evidence="3" id="KW-1185">Reference proteome</keyword>
<dbReference type="PANTHER" id="PTHR34107">
    <property type="entry name" value="SLL0198 PROTEIN-RELATED"/>
    <property type="match status" value="1"/>
</dbReference>
<feature type="domain" description="Putative restriction endonuclease" evidence="1">
    <location>
        <begin position="11"/>
        <end position="196"/>
    </location>
</feature>
<dbReference type="InterPro" id="IPR011335">
    <property type="entry name" value="Restrct_endonuc-II-like"/>
</dbReference>
<sequence length="214" mass="24444">MVQKLTKFVSFEEFIQFYPETGSLYELHNGEIVEMNPPVGDHEFVIGFLVRKISGELDRLNLSYLIPKTTFIKAAKSESAYLSDILLLNPANLPNEPLWKKESTVTQAASVPLVIEIVSSNWQSDYTHKTNDYESMGIPEYWIVDYGAFGGKRFVGNPKQPTISIYSLVDDEYIVNQFRCDDLIISPLFPELKLTLSQILQNIYSLFRSDEVQS</sequence>
<accession>A0ABT5A1W9</accession>
<dbReference type="Proteomes" id="UP001212123">
    <property type="component" value="Unassembled WGS sequence"/>
</dbReference>
<reference evidence="2 3" key="1">
    <citation type="submission" date="2023-01" db="EMBL/GenBank/DDBJ databases">
        <title>Genomes from the Australian National Cyanobacteria Reference Collection.</title>
        <authorList>
            <person name="Willis A."/>
            <person name="Lee E.M.F."/>
        </authorList>
    </citation>
    <scope>NUCLEOTIDE SEQUENCE [LARGE SCALE GENOMIC DNA]</scope>
    <source>
        <strain evidence="2 3">CS-537/01</strain>
    </source>
</reference>
<evidence type="ECO:0000313" key="3">
    <source>
        <dbReference type="Proteomes" id="UP001212123"/>
    </source>
</evidence>
<dbReference type="RefSeq" id="WP_271804979.1">
    <property type="nucleotide sequence ID" value="NZ_JAQMTU010000029.1"/>
</dbReference>
<protein>
    <submittedName>
        <fullName evidence="2">Uma2 family endonuclease</fullName>
    </submittedName>
</protein>
<dbReference type="InterPro" id="IPR012296">
    <property type="entry name" value="Nuclease_put_TT1808"/>
</dbReference>
<proteinExistence type="predicted"/>
<dbReference type="Gene3D" id="3.90.1570.10">
    <property type="entry name" value="tt1808, chain A"/>
    <property type="match status" value="1"/>
</dbReference>
<dbReference type="CDD" id="cd06260">
    <property type="entry name" value="DUF820-like"/>
    <property type="match status" value="1"/>
</dbReference>
<gene>
    <name evidence="2" type="ORF">PN492_05040</name>
</gene>
<keyword evidence="2" id="KW-0255">Endonuclease</keyword>
<evidence type="ECO:0000313" key="2">
    <source>
        <dbReference type="EMBL" id="MDB9485915.1"/>
    </source>
</evidence>
<keyword evidence="2" id="KW-0540">Nuclease</keyword>